<evidence type="ECO:0000259" key="7">
    <source>
        <dbReference type="Pfam" id="PF00892"/>
    </source>
</evidence>
<keyword evidence="4 6" id="KW-1133">Transmembrane helix</keyword>
<dbReference type="OrthoDB" id="2352272at2"/>
<reference evidence="8 9" key="1">
    <citation type="submission" date="2014-06" db="EMBL/GenBank/DDBJ databases">
        <title>Whole Genome Sequences of Three Symbiotic Endozoicomonas Bacteria.</title>
        <authorList>
            <person name="Neave M.J."/>
            <person name="Apprill A."/>
            <person name="Voolstra C.R."/>
        </authorList>
    </citation>
    <scope>NUCLEOTIDE SEQUENCE [LARGE SCALE GENOMIC DNA]</scope>
    <source>
        <strain evidence="8 9">DSM 25634</strain>
    </source>
</reference>
<comment type="subcellular location">
    <subcellularLocation>
        <location evidence="1">Membrane</location>
        <topology evidence="1">Multi-pass membrane protein</topology>
    </subcellularLocation>
</comment>
<accession>A0A081NDN1</accession>
<protein>
    <submittedName>
        <fullName evidence="8">Membrane protein</fullName>
    </submittedName>
</protein>
<feature type="transmembrane region" description="Helical" evidence="6">
    <location>
        <begin position="91"/>
        <end position="111"/>
    </location>
</feature>
<feature type="transmembrane region" description="Helical" evidence="6">
    <location>
        <begin position="213"/>
        <end position="235"/>
    </location>
</feature>
<comment type="caution">
    <text evidence="8">The sequence shown here is derived from an EMBL/GenBank/DDBJ whole genome shotgun (WGS) entry which is preliminary data.</text>
</comment>
<dbReference type="AlphaFoldDB" id="A0A081NDN1"/>
<dbReference type="RefSeq" id="WP_034840189.1">
    <property type="nucleotide sequence ID" value="NZ_JOKH01000005.1"/>
</dbReference>
<feature type="domain" description="EamA" evidence="7">
    <location>
        <begin position="5"/>
        <end position="134"/>
    </location>
</feature>
<organism evidence="8 9">
    <name type="scientific">Endozoicomonas numazuensis</name>
    <dbReference type="NCBI Taxonomy" id="1137799"/>
    <lineage>
        <taxon>Bacteria</taxon>
        <taxon>Pseudomonadati</taxon>
        <taxon>Pseudomonadota</taxon>
        <taxon>Gammaproteobacteria</taxon>
        <taxon>Oceanospirillales</taxon>
        <taxon>Endozoicomonadaceae</taxon>
        <taxon>Endozoicomonas</taxon>
    </lineage>
</organism>
<gene>
    <name evidence="8" type="ORF">GZ78_22200</name>
</gene>
<dbReference type="InterPro" id="IPR050638">
    <property type="entry name" value="AA-Vitamin_Transporters"/>
</dbReference>
<feature type="transmembrane region" description="Helical" evidence="6">
    <location>
        <begin position="32"/>
        <end position="52"/>
    </location>
</feature>
<feature type="transmembrane region" description="Helical" evidence="6">
    <location>
        <begin position="268"/>
        <end position="287"/>
    </location>
</feature>
<dbReference type="GO" id="GO:0016020">
    <property type="term" value="C:membrane"/>
    <property type="evidence" value="ECO:0007669"/>
    <property type="project" value="UniProtKB-SubCell"/>
</dbReference>
<feature type="transmembrane region" description="Helical" evidence="6">
    <location>
        <begin position="7"/>
        <end position="26"/>
    </location>
</feature>
<evidence type="ECO:0000313" key="9">
    <source>
        <dbReference type="Proteomes" id="UP000028073"/>
    </source>
</evidence>
<proteinExistence type="inferred from homology"/>
<evidence type="ECO:0000313" key="8">
    <source>
        <dbReference type="EMBL" id="KEQ16554.1"/>
    </source>
</evidence>
<dbReference type="SUPFAM" id="SSF103481">
    <property type="entry name" value="Multidrug resistance efflux transporter EmrE"/>
    <property type="match status" value="2"/>
</dbReference>
<keyword evidence="9" id="KW-1185">Reference proteome</keyword>
<evidence type="ECO:0000256" key="3">
    <source>
        <dbReference type="ARBA" id="ARBA00022692"/>
    </source>
</evidence>
<feature type="transmembrane region" description="Helical" evidence="6">
    <location>
        <begin position="244"/>
        <end position="262"/>
    </location>
</feature>
<feature type="domain" description="EamA" evidence="7">
    <location>
        <begin position="150"/>
        <end position="286"/>
    </location>
</feature>
<keyword evidence="3 6" id="KW-0812">Transmembrane</keyword>
<feature type="transmembrane region" description="Helical" evidence="6">
    <location>
        <begin position="64"/>
        <end position="85"/>
    </location>
</feature>
<dbReference type="EMBL" id="JOKH01000005">
    <property type="protein sequence ID" value="KEQ16554.1"/>
    <property type="molecule type" value="Genomic_DNA"/>
</dbReference>
<keyword evidence="5 6" id="KW-0472">Membrane</keyword>
<dbReference type="Proteomes" id="UP000028073">
    <property type="component" value="Unassembled WGS sequence"/>
</dbReference>
<dbReference type="InterPro" id="IPR000620">
    <property type="entry name" value="EamA_dom"/>
</dbReference>
<dbReference type="PANTHER" id="PTHR32322:SF2">
    <property type="entry name" value="EAMA DOMAIN-CONTAINING PROTEIN"/>
    <property type="match status" value="1"/>
</dbReference>
<evidence type="ECO:0000256" key="1">
    <source>
        <dbReference type="ARBA" id="ARBA00004141"/>
    </source>
</evidence>
<evidence type="ECO:0000256" key="6">
    <source>
        <dbReference type="SAM" id="Phobius"/>
    </source>
</evidence>
<name>A0A081NDN1_9GAMM</name>
<dbReference type="PANTHER" id="PTHR32322">
    <property type="entry name" value="INNER MEMBRANE TRANSPORTER"/>
    <property type="match status" value="1"/>
</dbReference>
<comment type="similarity">
    <text evidence="2">Belongs to the EamA transporter family.</text>
</comment>
<feature type="transmembrane region" description="Helical" evidence="6">
    <location>
        <begin position="118"/>
        <end position="136"/>
    </location>
</feature>
<dbReference type="Pfam" id="PF00892">
    <property type="entry name" value="EamA"/>
    <property type="match status" value="2"/>
</dbReference>
<feature type="transmembrane region" description="Helical" evidence="6">
    <location>
        <begin position="188"/>
        <end position="207"/>
    </location>
</feature>
<dbReference type="InterPro" id="IPR037185">
    <property type="entry name" value="EmrE-like"/>
</dbReference>
<evidence type="ECO:0000256" key="4">
    <source>
        <dbReference type="ARBA" id="ARBA00022989"/>
    </source>
</evidence>
<evidence type="ECO:0000256" key="5">
    <source>
        <dbReference type="ARBA" id="ARBA00023136"/>
    </source>
</evidence>
<dbReference type="STRING" id="1137799.GZ78_22200"/>
<feature type="transmembrane region" description="Helical" evidence="6">
    <location>
        <begin position="148"/>
        <end position="168"/>
    </location>
</feature>
<evidence type="ECO:0000256" key="2">
    <source>
        <dbReference type="ARBA" id="ARBA00007362"/>
    </source>
</evidence>
<dbReference type="eggNOG" id="COG0697">
    <property type="taxonomic scope" value="Bacteria"/>
</dbReference>
<sequence length="302" mass="33451">MYNIALYALTVMIWGSTWIAITFQLGEVPVPVSIIYRFAIAGLVLFVILGLTRNLQKLDRKDHFYTLLQGGCLFCFNFYCFYSSIQYINSGLSSVVFSVATVTNCVANWLFYKKKPSLKVVTGSIVGLIGISAMFWPEFSSGSDGENTLKGVLLAMLGTVFFSMGNMISIRHQNKGLKPPSTNAWGMLYGVLVLTLVTYLQGIPFVLDWRSEYIAALLYLAIPGSVVVFTSYLLLVSRIGADRAAYATVLFPAVALTLSTIFEGYQWSSMAIFGFVLVALGNLIIFFKWPLKQRPAVRAESC</sequence>